<dbReference type="SMART" id="SM01118">
    <property type="entry name" value="CYTH"/>
    <property type="match status" value="1"/>
</dbReference>
<dbReference type="InterPro" id="IPR039013">
    <property type="entry name" value="YgiF"/>
</dbReference>
<dbReference type="RefSeq" id="WP_052236855.1">
    <property type="nucleotide sequence ID" value="NZ_CP009056.1"/>
</dbReference>
<dbReference type="OrthoDB" id="3034217at2"/>
<sequence length="323" mass="37387">MSNEIELKFEIDQSSIESISHFFDSLTILERTNYQLENIYYDTPDSYLKSHRISIRVRSKQIEQQAKQYEMTLKSAGLAVAGLHQRLEYNVDLTNEQIDLTLFPRLALPKDADITWLTKQLIAQFTTHFTRHVWLVSVNQSEIEIALDMGSIAVTKNKQIPIQEIELELKSGNQNDLIELALQVTRFKSHLFSQSKASRGYQLLKGSKINKIDNLDIDIENLKSTLAKLLQFWQTNEEYALIHDDLDFYQNTLFEVKTSLAKIIAALTNKESSNLLISSYQIWSQQCNHIEQIKTFAFSESNNKLKLLLMRVMLTNELDGNNY</sequence>
<evidence type="ECO:0000313" key="2">
    <source>
        <dbReference type="EMBL" id="AJA45295.1"/>
    </source>
</evidence>
<dbReference type="KEGG" id="fpp:FPB0191_01478"/>
<dbReference type="HOGENOM" id="CLU_040400_0_0_6"/>
<reference evidence="2 3" key="1">
    <citation type="journal article" date="2014" name="Appl. Environ. Microbiol.">
        <title>Gut symbionts from distinct hosts exhibit genotoxic activity via divergent colibactin biosynthetic pathways.</title>
        <authorList>
            <person name="Engel P."/>
            <person name="Vizcaino M.I."/>
            <person name="Crawford J.M."/>
        </authorList>
    </citation>
    <scope>NUCLEOTIDE SEQUENCE [LARGE SCALE GENOMIC DNA]</scope>
    <source>
        <strain evidence="2 3">PEB0191</strain>
    </source>
</reference>
<evidence type="ECO:0000313" key="3">
    <source>
        <dbReference type="Proteomes" id="UP000030901"/>
    </source>
</evidence>
<dbReference type="GO" id="GO:0050355">
    <property type="term" value="F:inorganic triphosphate phosphatase activity"/>
    <property type="evidence" value="ECO:0007669"/>
    <property type="project" value="InterPro"/>
</dbReference>
<dbReference type="EMBL" id="CP009056">
    <property type="protein sequence ID" value="AJA45295.1"/>
    <property type="molecule type" value="Genomic_DNA"/>
</dbReference>
<feature type="domain" description="CYTH" evidence="1">
    <location>
        <begin position="2"/>
        <end position="207"/>
    </location>
</feature>
<dbReference type="PROSITE" id="PS51707">
    <property type="entry name" value="CYTH"/>
    <property type="match status" value="1"/>
</dbReference>
<name>A0A0A7S164_FRIPE</name>
<dbReference type="InterPro" id="IPR033469">
    <property type="entry name" value="CYTH-like_dom_sf"/>
</dbReference>
<protein>
    <recommendedName>
        <fullName evidence="1">CYTH domain-containing protein</fullName>
    </recommendedName>
</protein>
<keyword evidence="3" id="KW-1185">Reference proteome</keyword>
<dbReference type="PANTHER" id="PTHR39569:SF1">
    <property type="entry name" value="INORGANIC TRIPHOSPHATASE"/>
    <property type="match status" value="1"/>
</dbReference>
<dbReference type="SUPFAM" id="SSF55154">
    <property type="entry name" value="CYTH-like phosphatases"/>
    <property type="match status" value="1"/>
</dbReference>
<dbReference type="STRING" id="1267021.FPB0191_01478"/>
<dbReference type="PANTHER" id="PTHR39569">
    <property type="entry name" value="INORGANIC TRIPHOSPHATASE"/>
    <property type="match status" value="1"/>
</dbReference>
<dbReference type="Pfam" id="PF01928">
    <property type="entry name" value="CYTH"/>
    <property type="match status" value="1"/>
</dbReference>
<dbReference type="AlphaFoldDB" id="A0A0A7S164"/>
<dbReference type="Proteomes" id="UP000030901">
    <property type="component" value="Chromosome"/>
</dbReference>
<dbReference type="CDD" id="cd07756">
    <property type="entry name" value="CYTH-like_Pase_CHAD"/>
    <property type="match status" value="1"/>
</dbReference>
<dbReference type="InterPro" id="IPR023577">
    <property type="entry name" value="CYTH_domain"/>
</dbReference>
<evidence type="ECO:0000259" key="1">
    <source>
        <dbReference type="PROSITE" id="PS51707"/>
    </source>
</evidence>
<dbReference type="GO" id="GO:0046872">
    <property type="term" value="F:metal ion binding"/>
    <property type="evidence" value="ECO:0007669"/>
    <property type="project" value="TreeGrafter"/>
</dbReference>
<gene>
    <name evidence="2" type="ORF">FPB0191_01478</name>
</gene>
<accession>A0A0A7S164</accession>
<dbReference type="Gene3D" id="2.40.320.10">
    <property type="entry name" value="Hypothetical Protein Pfu-838710-001"/>
    <property type="match status" value="1"/>
</dbReference>
<organism evidence="2 3">
    <name type="scientific">Frischella perrara</name>
    <dbReference type="NCBI Taxonomy" id="1267021"/>
    <lineage>
        <taxon>Bacteria</taxon>
        <taxon>Pseudomonadati</taxon>
        <taxon>Pseudomonadota</taxon>
        <taxon>Gammaproteobacteria</taxon>
        <taxon>Orbales</taxon>
        <taxon>Orbaceae</taxon>
        <taxon>Frischella</taxon>
    </lineage>
</organism>
<proteinExistence type="predicted"/>